<dbReference type="RefSeq" id="WP_092888706.1">
    <property type="nucleotide sequence ID" value="NZ_FOOI01000019.1"/>
</dbReference>
<sequence>MGKVHERIDGRLRQFVEAQKVFFVATAPSGSDGHVNVSPKGIGGTFTVLDERTVAYLDITASGAETIAHLRQNGRITLMFCAFEGPPNVVRLHGRGRVVSMYDEEFAELAALFTERRGARAVIVVDVTRISDSCGYGVPLMDHVGERDLLPQHMGRKGEEGLREYRRQKNQRSVDGLPAFADDDMWTDRPNGETAKGLA</sequence>
<reference evidence="3 6" key="2">
    <citation type="submission" date="2020-07" db="EMBL/GenBank/DDBJ databases">
        <title>Sequencing the genomes of 1000 actinobacteria strains.</title>
        <authorList>
            <person name="Klenk H.-P."/>
        </authorList>
    </citation>
    <scope>NUCLEOTIDE SEQUENCE [LARGE SCALE GENOMIC DNA]</scope>
    <source>
        <strain evidence="3 6">DSM 45117</strain>
    </source>
</reference>
<evidence type="ECO:0000256" key="1">
    <source>
        <dbReference type="SAM" id="MobiDB-lite"/>
    </source>
</evidence>
<dbReference type="Gene3D" id="2.30.110.10">
    <property type="entry name" value="Electron Transport, Fmn-binding Protein, Chain A"/>
    <property type="match status" value="1"/>
</dbReference>
<feature type="region of interest" description="Disordered" evidence="1">
    <location>
        <begin position="159"/>
        <end position="199"/>
    </location>
</feature>
<proteinExistence type="predicted"/>
<name>A0A1I3AHU2_9ACTN</name>
<dbReference type="PANTHER" id="PTHR39336">
    <property type="entry name" value="PYRIDOXAMINE PHOSPHATE OXIDASE FAMILY PROTEIN (AFU_ORTHOLOGUE AFUA_6G11440)"/>
    <property type="match status" value="1"/>
</dbReference>
<dbReference type="Proteomes" id="UP000199052">
    <property type="component" value="Unassembled WGS sequence"/>
</dbReference>
<evidence type="ECO:0000313" key="4">
    <source>
        <dbReference type="EMBL" id="SFH49583.1"/>
    </source>
</evidence>
<dbReference type="InterPro" id="IPR012349">
    <property type="entry name" value="Split_barrel_FMN-bd"/>
</dbReference>
<dbReference type="PANTHER" id="PTHR39336:SF1">
    <property type="entry name" value="PYRIDOXAMINE PHOSPHATE OXIDASE FAMILY PROTEIN (AFU_ORTHOLOGUE AFUA_6G11440)"/>
    <property type="match status" value="1"/>
</dbReference>
<evidence type="ECO:0000313" key="6">
    <source>
        <dbReference type="Proteomes" id="UP000533017"/>
    </source>
</evidence>
<dbReference type="Proteomes" id="UP000533017">
    <property type="component" value="Unassembled WGS sequence"/>
</dbReference>
<dbReference type="EMBL" id="FOOI01000019">
    <property type="protein sequence ID" value="SFH49583.1"/>
    <property type="molecule type" value="Genomic_DNA"/>
</dbReference>
<evidence type="ECO:0000259" key="2">
    <source>
        <dbReference type="Pfam" id="PF01243"/>
    </source>
</evidence>
<dbReference type="STRING" id="504797.SAMN05421678_11969"/>
<organism evidence="4 5">
    <name type="scientific">Actinopolymorpha cephalotaxi</name>
    <dbReference type="NCBI Taxonomy" id="504797"/>
    <lineage>
        <taxon>Bacteria</taxon>
        <taxon>Bacillati</taxon>
        <taxon>Actinomycetota</taxon>
        <taxon>Actinomycetes</taxon>
        <taxon>Propionibacteriales</taxon>
        <taxon>Actinopolymorphaceae</taxon>
        <taxon>Actinopolymorpha</taxon>
    </lineage>
</organism>
<feature type="domain" description="Pyridoxamine 5'-phosphate oxidase N-terminal" evidence="2">
    <location>
        <begin position="10"/>
        <end position="133"/>
    </location>
</feature>
<dbReference type="AlphaFoldDB" id="A0A1I3AHU2"/>
<protein>
    <submittedName>
        <fullName evidence="4">Predicted flavin-nucleotide-binding protein, pyridoxine 5'-phosphate oxidase superfamily</fullName>
    </submittedName>
    <submittedName>
        <fullName evidence="3">Pyridoxine 5'-phosphate oxidase superfamily flavin-nucleotide-binding protein</fullName>
    </submittedName>
</protein>
<reference evidence="4 5" key="1">
    <citation type="submission" date="2016-10" db="EMBL/GenBank/DDBJ databases">
        <authorList>
            <person name="de Groot N.N."/>
        </authorList>
    </citation>
    <scope>NUCLEOTIDE SEQUENCE [LARGE SCALE GENOMIC DNA]</scope>
    <source>
        <strain evidence="4 5">CPCC 202808</strain>
    </source>
</reference>
<gene>
    <name evidence="3" type="ORF">FHR37_001009</name>
    <name evidence="4" type="ORF">SAMN05421678_11969</name>
</gene>
<dbReference type="SUPFAM" id="SSF50475">
    <property type="entry name" value="FMN-binding split barrel"/>
    <property type="match status" value="1"/>
</dbReference>
<dbReference type="EMBL" id="JACBZA010000001">
    <property type="protein sequence ID" value="NYH82158.1"/>
    <property type="molecule type" value="Genomic_DNA"/>
</dbReference>
<evidence type="ECO:0000313" key="5">
    <source>
        <dbReference type="Proteomes" id="UP000199052"/>
    </source>
</evidence>
<evidence type="ECO:0000313" key="3">
    <source>
        <dbReference type="EMBL" id="NYH82158.1"/>
    </source>
</evidence>
<dbReference type="InterPro" id="IPR011576">
    <property type="entry name" value="Pyridox_Oxase_N"/>
</dbReference>
<dbReference type="OrthoDB" id="115989at2"/>
<keyword evidence="6" id="KW-1185">Reference proteome</keyword>
<accession>A0A1I3AHU2</accession>
<dbReference type="Pfam" id="PF01243">
    <property type="entry name" value="PNPOx_N"/>
    <property type="match status" value="1"/>
</dbReference>